<dbReference type="Proteomes" id="UP000613840">
    <property type="component" value="Unassembled WGS sequence"/>
</dbReference>
<dbReference type="InterPro" id="IPR043129">
    <property type="entry name" value="ATPase_NBD"/>
</dbReference>
<dbReference type="PANTHER" id="PTHR43190:SF3">
    <property type="entry name" value="N-ACETYL-D-GLUCOSAMINE KINASE"/>
    <property type="match status" value="1"/>
</dbReference>
<evidence type="ECO:0000313" key="3">
    <source>
        <dbReference type="Proteomes" id="UP000613840"/>
    </source>
</evidence>
<evidence type="ECO:0000313" key="2">
    <source>
        <dbReference type="EMBL" id="GGL58348.1"/>
    </source>
</evidence>
<organism evidence="2 3">
    <name type="scientific">Microlunatus endophyticus</name>
    <dbReference type="NCBI Taxonomy" id="1716077"/>
    <lineage>
        <taxon>Bacteria</taxon>
        <taxon>Bacillati</taxon>
        <taxon>Actinomycetota</taxon>
        <taxon>Actinomycetes</taxon>
        <taxon>Propionibacteriales</taxon>
        <taxon>Propionibacteriaceae</taxon>
        <taxon>Microlunatus</taxon>
    </lineage>
</organism>
<reference evidence="2" key="2">
    <citation type="submission" date="2020-09" db="EMBL/GenBank/DDBJ databases">
        <authorList>
            <person name="Sun Q."/>
            <person name="Zhou Y."/>
        </authorList>
    </citation>
    <scope>NUCLEOTIDE SEQUENCE</scope>
    <source>
        <strain evidence="2">CGMCC 4.7306</strain>
    </source>
</reference>
<dbReference type="PANTHER" id="PTHR43190">
    <property type="entry name" value="N-ACETYL-D-GLUCOSAMINE KINASE"/>
    <property type="match status" value="1"/>
</dbReference>
<gene>
    <name evidence="2" type="ORF">GCM10011575_15960</name>
</gene>
<dbReference type="GO" id="GO:0016301">
    <property type="term" value="F:kinase activity"/>
    <property type="evidence" value="ECO:0007669"/>
    <property type="project" value="UniProtKB-KW"/>
</dbReference>
<keyword evidence="2" id="KW-0418">Kinase</keyword>
<dbReference type="EMBL" id="BMMZ01000003">
    <property type="protein sequence ID" value="GGL58348.1"/>
    <property type="molecule type" value="Genomic_DNA"/>
</dbReference>
<keyword evidence="2" id="KW-0808">Transferase</keyword>
<keyword evidence="3" id="KW-1185">Reference proteome</keyword>
<reference evidence="2" key="1">
    <citation type="journal article" date="2014" name="Int. J. Syst. Evol. Microbiol.">
        <title>Complete genome sequence of Corynebacterium casei LMG S-19264T (=DSM 44701T), isolated from a smear-ripened cheese.</title>
        <authorList>
            <consortium name="US DOE Joint Genome Institute (JGI-PGF)"/>
            <person name="Walter F."/>
            <person name="Albersmeier A."/>
            <person name="Kalinowski J."/>
            <person name="Ruckert C."/>
        </authorList>
    </citation>
    <scope>NUCLEOTIDE SEQUENCE</scope>
    <source>
        <strain evidence="2">CGMCC 4.7306</strain>
    </source>
</reference>
<proteinExistence type="predicted"/>
<dbReference type="Pfam" id="PF01869">
    <property type="entry name" value="BcrAD_BadFG"/>
    <property type="match status" value="1"/>
</dbReference>
<accession>A0A917S5E5</accession>
<dbReference type="InterPro" id="IPR002731">
    <property type="entry name" value="ATPase_BadF"/>
</dbReference>
<dbReference type="AlphaFoldDB" id="A0A917S5E5"/>
<name>A0A917S5E5_9ACTN</name>
<dbReference type="SUPFAM" id="SSF53067">
    <property type="entry name" value="Actin-like ATPase domain"/>
    <property type="match status" value="2"/>
</dbReference>
<comment type="caution">
    <text evidence="2">The sequence shown here is derived from an EMBL/GenBank/DDBJ whole genome shotgun (WGS) entry which is preliminary data.</text>
</comment>
<evidence type="ECO:0000259" key="1">
    <source>
        <dbReference type="Pfam" id="PF01869"/>
    </source>
</evidence>
<sequence length="327" mass="33511">MPTVTESSSAAAAGQDRTPYVIAIDAGGTNTRVGCFGPDATLVGSAIGRGGSPNHNHDGAQQIGETVRRAIAGAGLDPATAQCVSAGVAGCGLGEREGDPDAFLDLPELACPKILVNDAVIAHRGALLGRPGVIVVGGTGSMILAITEAGEQIESGRLEHYAGGARHLVFDAMQRILLGRAGDQDVWLVDAILDHWQVATIGELRRRMVDQGGLDRNEVKRKYGDLAPLITGAADRSPLAAAAVATLATRTADGVRLLAPLIGTDPVAVALVGSVATANAFVDRFAAAVAPESPSIRIVPAALDPLRGAALMAYEQIGWATAHFRSS</sequence>
<dbReference type="Gene3D" id="3.30.420.40">
    <property type="match status" value="2"/>
</dbReference>
<protein>
    <submittedName>
        <fullName evidence="2">N-acetylglucosamine kinase</fullName>
    </submittedName>
</protein>
<feature type="domain" description="ATPase BadF/BadG/BcrA/BcrD type" evidence="1">
    <location>
        <begin position="24"/>
        <end position="313"/>
    </location>
</feature>
<dbReference type="InterPro" id="IPR052519">
    <property type="entry name" value="Euk-type_GlcNAc_Kinase"/>
</dbReference>